<dbReference type="InterPro" id="IPR011009">
    <property type="entry name" value="Kinase-like_dom_sf"/>
</dbReference>
<keyword evidence="4" id="KW-1185">Reference proteome</keyword>
<dbReference type="PANTHER" id="PTHR21310">
    <property type="entry name" value="AMINOGLYCOSIDE PHOSPHOTRANSFERASE-RELATED-RELATED"/>
    <property type="match status" value="1"/>
</dbReference>
<dbReference type="Pfam" id="PF01636">
    <property type="entry name" value="APH"/>
    <property type="match status" value="1"/>
</dbReference>
<evidence type="ECO:0000313" key="4">
    <source>
        <dbReference type="Proteomes" id="UP000799777"/>
    </source>
</evidence>
<evidence type="ECO:0000313" key="3">
    <source>
        <dbReference type="EMBL" id="KAF2026130.1"/>
    </source>
</evidence>
<gene>
    <name evidence="3" type="ORF">EK21DRAFT_74851</name>
</gene>
<dbReference type="Proteomes" id="UP000799777">
    <property type="component" value="Unassembled WGS sequence"/>
</dbReference>
<evidence type="ECO:0000259" key="2">
    <source>
        <dbReference type="Pfam" id="PF01636"/>
    </source>
</evidence>
<organism evidence="3 4">
    <name type="scientific">Setomelanomma holmii</name>
    <dbReference type="NCBI Taxonomy" id="210430"/>
    <lineage>
        <taxon>Eukaryota</taxon>
        <taxon>Fungi</taxon>
        <taxon>Dikarya</taxon>
        <taxon>Ascomycota</taxon>
        <taxon>Pezizomycotina</taxon>
        <taxon>Dothideomycetes</taxon>
        <taxon>Pleosporomycetidae</taxon>
        <taxon>Pleosporales</taxon>
        <taxon>Pleosporineae</taxon>
        <taxon>Phaeosphaeriaceae</taxon>
        <taxon>Setomelanomma</taxon>
    </lineage>
</organism>
<accession>A0A9P4LIE5</accession>
<sequence length="459" mass="51581">MAQRSSLPGTNPQTTIDVAKQQDLPTRASHADDLDFDEDSDDYTSSVVSDTSTIEYNQEPYEAFQTKVAQLVLDVFPGHTSCEVVLERIKGGAYNRIIGVTLHDPQPKTSWYHLDNIRNTLSACVSGKRCAVRKSKKYILRIPRAETQDMFHQITTLAYLAKNFRCAVPHVVTFDSSTDNALGRPYMLQKRLSGASLTELWETLNQDQRKCAVRCIAEVVRDMHKITNRCAGIISARNTPHDLITGFIKLEPLPIGTLVSNSGGGRSIFHSPLATPQAPQSFLLSLIQRQRAQHTGLPPFEHVWTGFTDMINSLADAGLLPDTQPFHLHHADFQLRNLLFVPISPTSVRLSGILDWDCALFAPAFMATRAPFFLWSADDADELDESDALIEPEDEGKLELKRVFEEAVGEEFCTDAYRREYVIARRMFYYLVKGVRSGGDVFLAEEVIKEWKELQSANE</sequence>
<proteinExistence type="predicted"/>
<dbReference type="InterPro" id="IPR002575">
    <property type="entry name" value="Aminoglycoside_PTrfase"/>
</dbReference>
<dbReference type="Gene3D" id="3.90.1200.10">
    <property type="match status" value="1"/>
</dbReference>
<comment type="caution">
    <text evidence="3">The sequence shown here is derived from an EMBL/GenBank/DDBJ whole genome shotgun (WGS) entry which is preliminary data.</text>
</comment>
<dbReference type="AlphaFoldDB" id="A0A9P4LIE5"/>
<dbReference type="SUPFAM" id="SSF56112">
    <property type="entry name" value="Protein kinase-like (PK-like)"/>
    <property type="match status" value="1"/>
</dbReference>
<feature type="region of interest" description="Disordered" evidence="1">
    <location>
        <begin position="1"/>
        <end position="42"/>
    </location>
</feature>
<feature type="domain" description="Aminoglycoside phosphotransferase" evidence="2">
    <location>
        <begin position="133"/>
        <end position="364"/>
    </location>
</feature>
<protein>
    <recommendedName>
        <fullName evidence="2">Aminoglycoside phosphotransferase domain-containing protein</fullName>
    </recommendedName>
</protein>
<evidence type="ECO:0000256" key="1">
    <source>
        <dbReference type="SAM" id="MobiDB-lite"/>
    </source>
</evidence>
<feature type="compositionally biased region" description="Polar residues" evidence="1">
    <location>
        <begin position="1"/>
        <end position="16"/>
    </location>
</feature>
<name>A0A9P4LIE5_9PLEO</name>
<dbReference type="OrthoDB" id="10003767at2759"/>
<reference evidence="3" key="1">
    <citation type="journal article" date="2020" name="Stud. Mycol.">
        <title>101 Dothideomycetes genomes: a test case for predicting lifestyles and emergence of pathogens.</title>
        <authorList>
            <person name="Haridas S."/>
            <person name="Albert R."/>
            <person name="Binder M."/>
            <person name="Bloem J."/>
            <person name="Labutti K."/>
            <person name="Salamov A."/>
            <person name="Andreopoulos B."/>
            <person name="Baker S."/>
            <person name="Barry K."/>
            <person name="Bills G."/>
            <person name="Bluhm B."/>
            <person name="Cannon C."/>
            <person name="Castanera R."/>
            <person name="Culley D."/>
            <person name="Daum C."/>
            <person name="Ezra D."/>
            <person name="Gonzalez J."/>
            <person name="Henrissat B."/>
            <person name="Kuo A."/>
            <person name="Liang C."/>
            <person name="Lipzen A."/>
            <person name="Lutzoni F."/>
            <person name="Magnuson J."/>
            <person name="Mondo S."/>
            <person name="Nolan M."/>
            <person name="Ohm R."/>
            <person name="Pangilinan J."/>
            <person name="Park H.-J."/>
            <person name="Ramirez L."/>
            <person name="Alfaro M."/>
            <person name="Sun H."/>
            <person name="Tritt A."/>
            <person name="Yoshinaga Y."/>
            <person name="Zwiers L.-H."/>
            <person name="Turgeon B."/>
            <person name="Goodwin S."/>
            <person name="Spatafora J."/>
            <person name="Crous P."/>
            <person name="Grigoriev I."/>
        </authorList>
    </citation>
    <scope>NUCLEOTIDE SEQUENCE</scope>
    <source>
        <strain evidence="3">CBS 110217</strain>
    </source>
</reference>
<dbReference type="InterPro" id="IPR051678">
    <property type="entry name" value="AGP_Transferase"/>
</dbReference>
<dbReference type="PANTHER" id="PTHR21310:SF56">
    <property type="entry name" value="AMINOGLYCOSIDE PHOSPHOTRANSFERASE DOMAIN-CONTAINING PROTEIN"/>
    <property type="match status" value="1"/>
</dbReference>
<dbReference type="EMBL" id="ML978249">
    <property type="protein sequence ID" value="KAF2026130.1"/>
    <property type="molecule type" value="Genomic_DNA"/>
</dbReference>